<organism evidence="5 6">
    <name type="scientific">Lecanosticta acicola</name>
    <dbReference type="NCBI Taxonomy" id="111012"/>
    <lineage>
        <taxon>Eukaryota</taxon>
        <taxon>Fungi</taxon>
        <taxon>Dikarya</taxon>
        <taxon>Ascomycota</taxon>
        <taxon>Pezizomycotina</taxon>
        <taxon>Dothideomycetes</taxon>
        <taxon>Dothideomycetidae</taxon>
        <taxon>Mycosphaerellales</taxon>
        <taxon>Mycosphaerellaceae</taxon>
        <taxon>Lecanosticta</taxon>
    </lineage>
</organism>
<dbReference type="Pfam" id="PF00891">
    <property type="entry name" value="Methyltransf_2"/>
    <property type="match status" value="1"/>
</dbReference>
<dbReference type="InterPro" id="IPR001077">
    <property type="entry name" value="COMT_C"/>
</dbReference>
<dbReference type="SUPFAM" id="SSF46785">
    <property type="entry name" value="Winged helix' DNA-binding domain"/>
    <property type="match status" value="1"/>
</dbReference>
<feature type="domain" description="O-methyltransferase C-terminal" evidence="4">
    <location>
        <begin position="224"/>
        <end position="378"/>
    </location>
</feature>
<evidence type="ECO:0000256" key="3">
    <source>
        <dbReference type="ARBA" id="ARBA00022691"/>
    </source>
</evidence>
<dbReference type="GO" id="GO:0008171">
    <property type="term" value="F:O-methyltransferase activity"/>
    <property type="evidence" value="ECO:0007669"/>
    <property type="project" value="InterPro"/>
</dbReference>
<gene>
    <name evidence="5" type="ORF">LECACI_7A009975</name>
</gene>
<dbReference type="InterPro" id="IPR036390">
    <property type="entry name" value="WH_DNA-bd_sf"/>
</dbReference>
<name>A0AAI8Z9E5_9PEZI</name>
<dbReference type="InterPro" id="IPR029063">
    <property type="entry name" value="SAM-dependent_MTases_sf"/>
</dbReference>
<evidence type="ECO:0000259" key="4">
    <source>
        <dbReference type="Pfam" id="PF00891"/>
    </source>
</evidence>
<dbReference type="PANTHER" id="PTHR43712:SF5">
    <property type="entry name" value="O-METHYLTRANSFERASE ASQN-RELATED"/>
    <property type="match status" value="1"/>
</dbReference>
<protein>
    <submittedName>
        <fullName evidence="5">Sterigmatocystin 8-O-methyltransferase</fullName>
    </submittedName>
</protein>
<keyword evidence="6" id="KW-1185">Reference proteome</keyword>
<sequence length="406" mass="45576">MSLVSQAEELLAQARLHEKHVSSGKSIPGEWEEDEAYVASRQAIIDAAEAIKMKVMTPDMLLFTYMSRVYDLAVLNAFLQYDIANSVPDEGKSFEDLAKELGLPQRGLEKIVRKAMAHGIYQEPSPGLVQHTEVSAMFRLPGIRSLCRFTVEVVLPSMMKLLEALEKWQGSQDPKHTAFNLAFGQVGLMDRFPDEACFKAIMSAADAKGLSSYGLWQELDKPGSVFVDVGGNHGYGSLAIAKTTKHMQFVVEDMASVIAKAEAQEREPGGVLVDGEAGHRISLRPYDIFSGPQPVADGDVYFFRAIFHNWSDEMCLQILRNLLPALKRGAHVVICDIVMRERSDVTYEQQYTRTSDLSMYALHNGWERTQAAWQDIFSAVDPAFHILDWQILWPGSYQRFIHAVWN</sequence>
<evidence type="ECO:0000313" key="6">
    <source>
        <dbReference type="Proteomes" id="UP001296104"/>
    </source>
</evidence>
<dbReference type="InterPro" id="IPR036388">
    <property type="entry name" value="WH-like_DNA-bd_sf"/>
</dbReference>
<dbReference type="Gene3D" id="1.10.10.10">
    <property type="entry name" value="Winged helix-like DNA-binding domain superfamily/Winged helix DNA-binding domain"/>
    <property type="match status" value="1"/>
</dbReference>
<dbReference type="GO" id="GO:0032259">
    <property type="term" value="P:methylation"/>
    <property type="evidence" value="ECO:0007669"/>
    <property type="project" value="UniProtKB-KW"/>
</dbReference>
<dbReference type="EMBL" id="CAVMBE010000138">
    <property type="protein sequence ID" value="CAK4034817.1"/>
    <property type="molecule type" value="Genomic_DNA"/>
</dbReference>
<evidence type="ECO:0000256" key="2">
    <source>
        <dbReference type="ARBA" id="ARBA00022679"/>
    </source>
</evidence>
<dbReference type="PANTHER" id="PTHR43712">
    <property type="entry name" value="PUTATIVE (AFU_ORTHOLOGUE AFUA_4G14580)-RELATED"/>
    <property type="match status" value="1"/>
</dbReference>
<keyword evidence="1" id="KW-0489">Methyltransferase</keyword>
<dbReference type="InterPro" id="IPR016461">
    <property type="entry name" value="COMT-like"/>
</dbReference>
<keyword evidence="2" id="KW-0808">Transferase</keyword>
<reference evidence="5" key="1">
    <citation type="submission" date="2023-11" db="EMBL/GenBank/DDBJ databases">
        <authorList>
            <person name="Alioto T."/>
            <person name="Alioto T."/>
            <person name="Gomez Garrido J."/>
        </authorList>
    </citation>
    <scope>NUCLEOTIDE SEQUENCE</scope>
</reference>
<dbReference type="PROSITE" id="PS51683">
    <property type="entry name" value="SAM_OMT_II"/>
    <property type="match status" value="1"/>
</dbReference>
<accession>A0AAI8Z9E5</accession>
<evidence type="ECO:0000313" key="5">
    <source>
        <dbReference type="EMBL" id="CAK4034817.1"/>
    </source>
</evidence>
<dbReference type="AlphaFoldDB" id="A0AAI8Z9E5"/>
<dbReference type="Proteomes" id="UP001296104">
    <property type="component" value="Unassembled WGS sequence"/>
</dbReference>
<proteinExistence type="predicted"/>
<comment type="caution">
    <text evidence="5">The sequence shown here is derived from an EMBL/GenBank/DDBJ whole genome shotgun (WGS) entry which is preliminary data.</text>
</comment>
<dbReference type="SUPFAM" id="SSF53335">
    <property type="entry name" value="S-adenosyl-L-methionine-dependent methyltransferases"/>
    <property type="match status" value="1"/>
</dbReference>
<evidence type="ECO:0000256" key="1">
    <source>
        <dbReference type="ARBA" id="ARBA00022603"/>
    </source>
</evidence>
<keyword evidence="3" id="KW-0949">S-adenosyl-L-methionine</keyword>
<dbReference type="Gene3D" id="3.40.50.150">
    <property type="entry name" value="Vaccinia Virus protein VP39"/>
    <property type="match status" value="1"/>
</dbReference>